<dbReference type="EMBL" id="JAUTXU010000018">
    <property type="protein sequence ID" value="KAK3721367.1"/>
    <property type="molecule type" value="Genomic_DNA"/>
</dbReference>
<dbReference type="Proteomes" id="UP001281147">
    <property type="component" value="Unassembled WGS sequence"/>
</dbReference>
<gene>
    <name evidence="1" type="primary">ATP25_1</name>
    <name evidence="1" type="ORF">LTR37_003243</name>
</gene>
<reference evidence="1" key="1">
    <citation type="submission" date="2023-07" db="EMBL/GenBank/DDBJ databases">
        <title>Black Yeasts Isolated from many extreme environments.</title>
        <authorList>
            <person name="Coleine C."/>
            <person name="Stajich J.E."/>
            <person name="Selbmann L."/>
        </authorList>
    </citation>
    <scope>NUCLEOTIDE SEQUENCE</scope>
    <source>
        <strain evidence="1">CCFEE 5714</strain>
    </source>
</reference>
<keyword evidence="2" id="KW-1185">Reference proteome</keyword>
<evidence type="ECO:0000313" key="1">
    <source>
        <dbReference type="EMBL" id="KAK3721367.1"/>
    </source>
</evidence>
<organism evidence="1 2">
    <name type="scientific">Vermiconidia calcicola</name>
    <dbReference type="NCBI Taxonomy" id="1690605"/>
    <lineage>
        <taxon>Eukaryota</taxon>
        <taxon>Fungi</taxon>
        <taxon>Dikarya</taxon>
        <taxon>Ascomycota</taxon>
        <taxon>Pezizomycotina</taxon>
        <taxon>Dothideomycetes</taxon>
        <taxon>Dothideomycetidae</taxon>
        <taxon>Mycosphaerellales</taxon>
        <taxon>Extremaceae</taxon>
        <taxon>Vermiconidia</taxon>
    </lineage>
</organism>
<accession>A0ACC3NQI6</accession>
<name>A0ACC3NQI6_9PEZI</name>
<sequence>MALQRPIARALACQNCQRWVLRSFITGIGGQHATPFASHQSARPLSRTPKRFNEARERIQQVQKEEEHPLNDINDEVEYKTHPQPKPVAEEPPSNQPTQEHIPWYLLAQEPVFNQMTSPMSARQRMPDLPSHPPPLLKPLLEHVSVELGMDDLSILDLRSLDPPPALGANLLMLIGTARSERHLHVSADRLCRWLRTEYKMHPYADGLLGRNELKLKLRRKAKRSRLLSAVGAKSTADTELDEGIRTGWVCVNVGRVEGGELPKSEEESRRDEEMVGFGSLSGGSNIVVQMLTEEKRGEIGLEDLWAEQLERAEKRRAKVAEKTEDESAEDVGAAQKGSKAAYTAMHVSNQDAGQQLRAYHSSARTSR</sequence>
<protein>
    <submittedName>
        <fullName evidence="1">ATPase synthesis protein 25 mitochondrial</fullName>
    </submittedName>
</protein>
<comment type="caution">
    <text evidence="1">The sequence shown here is derived from an EMBL/GenBank/DDBJ whole genome shotgun (WGS) entry which is preliminary data.</text>
</comment>
<evidence type="ECO:0000313" key="2">
    <source>
        <dbReference type="Proteomes" id="UP001281147"/>
    </source>
</evidence>
<proteinExistence type="predicted"/>